<dbReference type="PANTHER" id="PTHR20930">
    <property type="entry name" value="OVARIAN CARCINOMA ANTIGEN CA125-RELATED"/>
    <property type="match status" value="1"/>
</dbReference>
<dbReference type="Gene3D" id="2.60.40.10">
    <property type="entry name" value="Immunoglobulins"/>
    <property type="match status" value="1"/>
</dbReference>
<dbReference type="Pfam" id="PF16158">
    <property type="entry name" value="N_BRCA1_IG"/>
    <property type="match status" value="1"/>
</dbReference>
<keyword evidence="2" id="KW-1133">Transmembrane helix</keyword>
<evidence type="ECO:0000259" key="3">
    <source>
        <dbReference type="Pfam" id="PF16158"/>
    </source>
</evidence>
<comment type="caution">
    <text evidence="4">The sequence shown here is derived from an EMBL/GenBank/DDBJ whole genome shotgun (WGS) entry which is preliminary data.</text>
</comment>
<feature type="domain" description="Nbr1 FW" evidence="3">
    <location>
        <begin position="187"/>
        <end position="278"/>
    </location>
</feature>
<sequence>MSDSGALPSTGGQDARDRFAERLRRLRAEAGNPSFRVMAAKSRSVSHATLHEAAKGTRFPSWTTTQAFVEACGGDVEEWREHWCAALGSDAVASGAPAAAVPGSGAEEDGDESAVVPTPGPARRRRRRVIAIVAGCGALGGAGVGVSLLLASGGQPEPKVGAEARKTTVSTAPLFSGDASAFVGDVTIPDGTVVRTGQRFIKTWELKNAGAVHWHGRFLQRAALPADNGTCLTPAKVPIPDTGPGARVRISVPVTAPAAPGSCWVAWKMVDGEGRQLFPSARPVYFVVNVVR</sequence>
<keyword evidence="2" id="KW-0472">Membrane</keyword>
<dbReference type="Proteomes" id="UP000432015">
    <property type="component" value="Unassembled WGS sequence"/>
</dbReference>
<dbReference type="CDD" id="cd14947">
    <property type="entry name" value="NBR1_like"/>
    <property type="match status" value="1"/>
</dbReference>
<proteinExistence type="predicted"/>
<feature type="transmembrane region" description="Helical" evidence="2">
    <location>
        <begin position="129"/>
        <end position="150"/>
    </location>
</feature>
<evidence type="ECO:0000256" key="2">
    <source>
        <dbReference type="SAM" id="Phobius"/>
    </source>
</evidence>
<dbReference type="AlphaFoldDB" id="A0A7K1L3B7"/>
<dbReference type="InterPro" id="IPR001387">
    <property type="entry name" value="Cro/C1-type_HTH"/>
</dbReference>
<organism evidence="4 5">
    <name type="scientific">Actinomadura litoris</name>
    <dbReference type="NCBI Taxonomy" id="2678616"/>
    <lineage>
        <taxon>Bacteria</taxon>
        <taxon>Bacillati</taxon>
        <taxon>Actinomycetota</taxon>
        <taxon>Actinomycetes</taxon>
        <taxon>Streptosporangiales</taxon>
        <taxon>Thermomonosporaceae</taxon>
        <taxon>Actinomadura</taxon>
    </lineage>
</organism>
<name>A0A7K1L3B7_9ACTN</name>
<dbReference type="InterPro" id="IPR013783">
    <property type="entry name" value="Ig-like_fold"/>
</dbReference>
<dbReference type="InterPro" id="IPR032350">
    <property type="entry name" value="Nbr1_FW"/>
</dbReference>
<protein>
    <submittedName>
        <fullName evidence="4">Helix-turn-helix domain-containing protein</fullName>
    </submittedName>
</protein>
<evidence type="ECO:0000313" key="4">
    <source>
        <dbReference type="EMBL" id="MUN38902.1"/>
    </source>
</evidence>
<dbReference type="RefSeq" id="WP_156218007.1">
    <property type="nucleotide sequence ID" value="NZ_WOFH01000006.1"/>
</dbReference>
<reference evidence="4 5" key="1">
    <citation type="submission" date="2019-11" db="EMBL/GenBank/DDBJ databases">
        <authorList>
            <person name="Cao P."/>
        </authorList>
    </citation>
    <scope>NUCLEOTIDE SEQUENCE [LARGE SCALE GENOMIC DNA]</scope>
    <source>
        <strain evidence="4 5">NEAU-AAG5</strain>
    </source>
</reference>
<evidence type="ECO:0000313" key="5">
    <source>
        <dbReference type="Proteomes" id="UP000432015"/>
    </source>
</evidence>
<keyword evidence="5" id="KW-1185">Reference proteome</keyword>
<dbReference type="GO" id="GO:0005975">
    <property type="term" value="P:carbohydrate metabolic process"/>
    <property type="evidence" value="ECO:0007669"/>
    <property type="project" value="UniProtKB-ARBA"/>
</dbReference>
<feature type="region of interest" description="Disordered" evidence="1">
    <location>
        <begin position="96"/>
        <end position="121"/>
    </location>
</feature>
<feature type="compositionally biased region" description="Low complexity" evidence="1">
    <location>
        <begin position="96"/>
        <end position="105"/>
    </location>
</feature>
<accession>A0A7K1L3B7</accession>
<keyword evidence="2" id="KW-0812">Transmembrane</keyword>
<dbReference type="Pfam" id="PF13560">
    <property type="entry name" value="HTH_31"/>
    <property type="match status" value="1"/>
</dbReference>
<dbReference type="PANTHER" id="PTHR20930:SF0">
    <property type="entry name" value="PROTEIN ILRUN"/>
    <property type="match status" value="1"/>
</dbReference>
<dbReference type="CDD" id="cd00093">
    <property type="entry name" value="HTH_XRE"/>
    <property type="match status" value="1"/>
</dbReference>
<dbReference type="EMBL" id="WOFH01000006">
    <property type="protein sequence ID" value="MUN38902.1"/>
    <property type="molecule type" value="Genomic_DNA"/>
</dbReference>
<gene>
    <name evidence="4" type="ORF">GNZ18_20155</name>
</gene>
<evidence type="ECO:0000256" key="1">
    <source>
        <dbReference type="SAM" id="MobiDB-lite"/>
    </source>
</evidence>